<organism evidence="2 3">
    <name type="scientific">Phanerochaete carnosa (strain HHB-10118-sp)</name>
    <name type="common">White-rot fungus</name>
    <name type="synonym">Peniophora carnosa</name>
    <dbReference type="NCBI Taxonomy" id="650164"/>
    <lineage>
        <taxon>Eukaryota</taxon>
        <taxon>Fungi</taxon>
        <taxon>Dikarya</taxon>
        <taxon>Basidiomycota</taxon>
        <taxon>Agaricomycotina</taxon>
        <taxon>Agaricomycetes</taxon>
        <taxon>Polyporales</taxon>
        <taxon>Phanerochaetaceae</taxon>
        <taxon>Phanerochaete</taxon>
    </lineage>
</organism>
<protein>
    <submittedName>
        <fullName evidence="2">Uncharacterized protein</fullName>
    </submittedName>
</protein>
<dbReference type="OrthoDB" id="10499331at2759"/>
<evidence type="ECO:0000256" key="1">
    <source>
        <dbReference type="SAM" id="SignalP"/>
    </source>
</evidence>
<feature type="signal peptide" evidence="1">
    <location>
        <begin position="1"/>
        <end position="22"/>
    </location>
</feature>
<dbReference type="RefSeq" id="XP_007400013.1">
    <property type="nucleotide sequence ID" value="XM_007399951.1"/>
</dbReference>
<dbReference type="EMBL" id="JH930477">
    <property type="protein sequence ID" value="EKM50845.1"/>
    <property type="molecule type" value="Genomic_DNA"/>
</dbReference>
<feature type="chain" id="PRO_5003885173" evidence="1">
    <location>
        <begin position="23"/>
        <end position="204"/>
    </location>
</feature>
<dbReference type="AlphaFoldDB" id="K5VVN6"/>
<dbReference type="HOGENOM" id="CLU_082819_0_0_1"/>
<dbReference type="Proteomes" id="UP000008370">
    <property type="component" value="Unassembled WGS sequence"/>
</dbReference>
<evidence type="ECO:0000313" key="3">
    <source>
        <dbReference type="Proteomes" id="UP000008370"/>
    </source>
</evidence>
<name>K5VVN6_PHACS</name>
<evidence type="ECO:0000313" key="2">
    <source>
        <dbReference type="EMBL" id="EKM50845.1"/>
    </source>
</evidence>
<keyword evidence="1" id="KW-0732">Signal</keyword>
<dbReference type="KEGG" id="pco:PHACADRAFT_212777"/>
<reference evidence="2 3" key="1">
    <citation type="journal article" date="2012" name="BMC Genomics">
        <title>Comparative genomics of the white-rot fungi, Phanerochaete carnosa and P. chrysosporium, to elucidate the genetic basis of the distinct wood types they colonize.</title>
        <authorList>
            <person name="Suzuki H."/>
            <person name="MacDonald J."/>
            <person name="Syed K."/>
            <person name="Salamov A."/>
            <person name="Hori C."/>
            <person name="Aerts A."/>
            <person name="Henrissat B."/>
            <person name="Wiebenga A."/>
            <person name="vanKuyk P.A."/>
            <person name="Barry K."/>
            <person name="Lindquist E."/>
            <person name="LaButti K."/>
            <person name="Lapidus A."/>
            <person name="Lucas S."/>
            <person name="Coutinho P."/>
            <person name="Gong Y."/>
            <person name="Samejima M."/>
            <person name="Mahadevan R."/>
            <person name="Abou-Zaid M."/>
            <person name="de Vries R.P."/>
            <person name="Igarashi K."/>
            <person name="Yadav J.S."/>
            <person name="Grigoriev I.V."/>
            <person name="Master E.R."/>
        </authorList>
    </citation>
    <scope>NUCLEOTIDE SEQUENCE [LARGE SCALE GENOMIC DNA]</scope>
    <source>
        <strain evidence="2 3">HHB-10118-sp</strain>
    </source>
</reference>
<dbReference type="GeneID" id="18913281"/>
<keyword evidence="3" id="KW-1185">Reference proteome</keyword>
<dbReference type="InParanoid" id="K5VVN6"/>
<accession>K5VVN6</accession>
<sequence length="204" mass="22885">MHFPTRFLILGALLAFTSTAAALSIDVARREVNVVAREAKVFEYNRGTDVMAPHDAELVRRAGWTYRNNQSLLMAVIVKNAFVINATCGTGNIYTCAIGAAYSLFTFFFAAYKFQDRADTVDESAPYLVYSPTPGIPRLVDFLRTTLEAGQWHYVGHVPHQGLNHTVHYYNDGNTQRLRSRTVPFWNETSTLDARQSDPDNDDG</sequence>
<gene>
    <name evidence="2" type="ORF">PHACADRAFT_212777</name>
</gene>
<proteinExistence type="predicted"/>